<dbReference type="GO" id="GO:0005524">
    <property type="term" value="F:ATP binding"/>
    <property type="evidence" value="ECO:0007669"/>
    <property type="project" value="UniProtKB-UniRule"/>
</dbReference>
<dbReference type="AlphaFoldDB" id="A0A1S1PSZ3"/>
<evidence type="ECO:0000256" key="3">
    <source>
        <dbReference type="ARBA" id="ARBA00022777"/>
    </source>
</evidence>
<reference evidence="10" key="1">
    <citation type="submission" date="2016-07" db="EMBL/GenBank/DDBJ databases">
        <title>Frankia sp. NRRL B-16219 Genome sequencing.</title>
        <authorList>
            <person name="Ghodhbane-Gtari F."/>
            <person name="Swanson E."/>
            <person name="Gueddou A."/>
            <person name="Louati M."/>
            <person name="Nouioui I."/>
            <person name="Hezbri K."/>
            <person name="Abebe-Akele F."/>
            <person name="Simpson S."/>
            <person name="Morris K."/>
            <person name="Thomas K."/>
            <person name="Gtari M."/>
            <person name="Tisa L.S."/>
        </authorList>
    </citation>
    <scope>NUCLEOTIDE SEQUENCE [LARGE SCALE GENOMIC DNA]</scope>
    <source>
        <strain evidence="10">NRRL B-16219</strain>
    </source>
</reference>
<evidence type="ECO:0000256" key="4">
    <source>
        <dbReference type="ARBA" id="ARBA00022840"/>
    </source>
</evidence>
<keyword evidence="2 5" id="KW-0547">Nucleotide-binding</keyword>
<evidence type="ECO:0000256" key="1">
    <source>
        <dbReference type="ARBA" id="ARBA00022679"/>
    </source>
</evidence>
<accession>A0A1S1PSZ3</accession>
<proteinExistence type="predicted"/>
<feature type="region of interest" description="Disordered" evidence="6">
    <location>
        <begin position="395"/>
        <end position="451"/>
    </location>
</feature>
<sequence length="584" mass="58111">MEPLRADDPRTTGGYRLLGLLGAGGMGRVYLARGPGGRTVAVKVIRPEFAGDPTFRARFRREVEAARRVGGAWTAPVIDADPDAEQPYLVTGYVPGPSLLEAVRRRGPLPVPTMRALGAGLAEALSAVHAAGLVHRDLKPSNVLLGLDGPRVIDFGISRAFDATVLTHSGSAIGSPAFMSPEQIGGQEVGPASDVFALGSVLTFAATGSGPFSGSGMPAVMYGILAGEPRLDAVPAELRGIVDACLRKAPGERPGPLDVLAELVPGGGAAELITAGWLPQDLVTGLSRQAVALLDLDVPATTTVTNDHATSEDNNRALPWPPEPAAPPATAAAPSGVSRAAPPGAPAAPSGTPVGPDAPPAGGRRALVTVAALGVVCLAVIVTAVLLVALRGSDGGSDGGGADAGASPKATAGIGSLTDLLDQPTSRPTVGGPPASSGSAPSGGSGPTVPGALPAGYAGTWEGRIISRLGVAQDVVITLRPGESGQTVGHSEVTLVGLGALGGDAPIRCVGDQQLVGISTAAGSGPEVVLRDIGGSGDNPTLLGLPVCTSGGTTRLRLAADGALDYQSEDEAGGRPAGSLRHRP</sequence>
<evidence type="ECO:0000256" key="5">
    <source>
        <dbReference type="PROSITE-ProRule" id="PRU10141"/>
    </source>
</evidence>
<feature type="binding site" evidence="5">
    <location>
        <position position="43"/>
    </location>
    <ligand>
        <name>ATP</name>
        <dbReference type="ChEBI" id="CHEBI:30616"/>
    </ligand>
</feature>
<dbReference type="PROSITE" id="PS00107">
    <property type="entry name" value="PROTEIN_KINASE_ATP"/>
    <property type="match status" value="1"/>
</dbReference>
<dbReference type="PROSITE" id="PS50011">
    <property type="entry name" value="PROTEIN_KINASE_DOM"/>
    <property type="match status" value="1"/>
</dbReference>
<feature type="compositionally biased region" description="Low complexity" evidence="6">
    <location>
        <begin position="428"/>
        <end position="440"/>
    </location>
</feature>
<dbReference type="SUPFAM" id="SSF56112">
    <property type="entry name" value="Protein kinase-like (PK-like)"/>
    <property type="match status" value="1"/>
</dbReference>
<dbReference type="InterPro" id="IPR000719">
    <property type="entry name" value="Prot_kinase_dom"/>
</dbReference>
<keyword evidence="10" id="KW-1185">Reference proteome</keyword>
<keyword evidence="3 9" id="KW-0418">Kinase</keyword>
<evidence type="ECO:0000256" key="6">
    <source>
        <dbReference type="SAM" id="MobiDB-lite"/>
    </source>
</evidence>
<dbReference type="Pfam" id="PF00069">
    <property type="entry name" value="Pkinase"/>
    <property type="match status" value="1"/>
</dbReference>
<evidence type="ECO:0000256" key="2">
    <source>
        <dbReference type="ARBA" id="ARBA00022741"/>
    </source>
</evidence>
<dbReference type="Gene3D" id="3.30.200.20">
    <property type="entry name" value="Phosphorylase Kinase, domain 1"/>
    <property type="match status" value="1"/>
</dbReference>
<evidence type="ECO:0000259" key="8">
    <source>
        <dbReference type="PROSITE" id="PS50011"/>
    </source>
</evidence>
<evidence type="ECO:0000256" key="7">
    <source>
        <dbReference type="SAM" id="Phobius"/>
    </source>
</evidence>
<protein>
    <submittedName>
        <fullName evidence="9">Serine/threonine protein kinase</fullName>
    </submittedName>
</protein>
<keyword evidence="7" id="KW-0812">Transmembrane</keyword>
<keyword evidence="4 5" id="KW-0067">ATP-binding</keyword>
<dbReference type="OrthoDB" id="9762169at2"/>
<keyword evidence="7" id="KW-0472">Membrane</keyword>
<dbReference type="EMBL" id="MAXA01000235">
    <property type="protein sequence ID" value="OHV24389.1"/>
    <property type="molecule type" value="Genomic_DNA"/>
</dbReference>
<gene>
    <name evidence="9" type="ORF">BBK14_05920</name>
</gene>
<dbReference type="CDD" id="cd14014">
    <property type="entry name" value="STKc_PknB_like"/>
    <property type="match status" value="1"/>
</dbReference>
<dbReference type="Gene3D" id="1.10.510.10">
    <property type="entry name" value="Transferase(Phosphotransferase) domain 1"/>
    <property type="match status" value="1"/>
</dbReference>
<dbReference type="InterPro" id="IPR008271">
    <property type="entry name" value="Ser/Thr_kinase_AS"/>
</dbReference>
<evidence type="ECO:0000313" key="9">
    <source>
        <dbReference type="EMBL" id="OHV24389.1"/>
    </source>
</evidence>
<dbReference type="Proteomes" id="UP000179769">
    <property type="component" value="Unassembled WGS sequence"/>
</dbReference>
<dbReference type="PANTHER" id="PTHR43289">
    <property type="entry name" value="MITOGEN-ACTIVATED PROTEIN KINASE KINASE KINASE 20-RELATED"/>
    <property type="match status" value="1"/>
</dbReference>
<feature type="compositionally biased region" description="Low complexity" evidence="6">
    <location>
        <begin position="328"/>
        <end position="355"/>
    </location>
</feature>
<organism evidence="9 10">
    <name type="scientific">Parafrankia soli</name>
    <dbReference type="NCBI Taxonomy" id="2599596"/>
    <lineage>
        <taxon>Bacteria</taxon>
        <taxon>Bacillati</taxon>
        <taxon>Actinomycetota</taxon>
        <taxon>Actinomycetes</taxon>
        <taxon>Frankiales</taxon>
        <taxon>Frankiaceae</taxon>
        <taxon>Parafrankia</taxon>
    </lineage>
</organism>
<feature type="region of interest" description="Disordered" evidence="6">
    <location>
        <begin position="304"/>
        <end position="358"/>
    </location>
</feature>
<evidence type="ECO:0000313" key="10">
    <source>
        <dbReference type="Proteomes" id="UP000179769"/>
    </source>
</evidence>
<dbReference type="PANTHER" id="PTHR43289:SF34">
    <property type="entry name" value="SERINE_THREONINE-PROTEIN KINASE YBDM-RELATED"/>
    <property type="match status" value="1"/>
</dbReference>
<feature type="region of interest" description="Disordered" evidence="6">
    <location>
        <begin position="563"/>
        <end position="584"/>
    </location>
</feature>
<comment type="caution">
    <text evidence="9">The sequence shown here is derived from an EMBL/GenBank/DDBJ whole genome shotgun (WGS) entry which is preliminary data.</text>
</comment>
<dbReference type="SMART" id="SM00220">
    <property type="entry name" value="S_TKc"/>
    <property type="match status" value="1"/>
</dbReference>
<keyword evidence="9" id="KW-0723">Serine/threonine-protein kinase</keyword>
<feature type="transmembrane region" description="Helical" evidence="7">
    <location>
        <begin position="366"/>
        <end position="390"/>
    </location>
</feature>
<name>A0A1S1PSZ3_9ACTN</name>
<keyword evidence="1" id="KW-0808">Transferase</keyword>
<dbReference type="PROSITE" id="PS00108">
    <property type="entry name" value="PROTEIN_KINASE_ST"/>
    <property type="match status" value="1"/>
</dbReference>
<feature type="domain" description="Protein kinase" evidence="8">
    <location>
        <begin position="15"/>
        <end position="273"/>
    </location>
</feature>
<dbReference type="InterPro" id="IPR011009">
    <property type="entry name" value="Kinase-like_dom_sf"/>
</dbReference>
<keyword evidence="7" id="KW-1133">Transmembrane helix</keyword>
<dbReference type="RefSeq" id="WP_071065568.1">
    <property type="nucleotide sequence ID" value="NZ_MAXA01000235.1"/>
</dbReference>
<dbReference type="GO" id="GO:0004674">
    <property type="term" value="F:protein serine/threonine kinase activity"/>
    <property type="evidence" value="ECO:0007669"/>
    <property type="project" value="UniProtKB-KW"/>
</dbReference>
<dbReference type="InterPro" id="IPR017441">
    <property type="entry name" value="Protein_kinase_ATP_BS"/>
</dbReference>